<proteinExistence type="predicted"/>
<reference evidence="4 5" key="2">
    <citation type="submission" date="2019-09" db="EMBL/GenBank/DDBJ databases">
        <title>Commensal-derived Metabolites Govern Vibrio cholerae Pathogenesis in Host.</title>
        <authorList>
            <person name="Yoon S.S."/>
            <person name="Yoon M.Y."/>
        </authorList>
    </citation>
    <scope>NUCLEOTIDE SEQUENCE [LARGE SCALE GENOMIC DNA]</scope>
    <source>
        <strain evidence="4 5">VIC01</strain>
    </source>
</reference>
<sequence>MGVFDSILGFLNPEVISTYNDLVNNHSEAFRRWRGKQIVGTLSSCFDLRPTYNDKLYVVNHKKEILDFEKIIAEEKAYDKRRQDVIQAASLYPHAFYELVKKLSLNDIPGVSVTLPGNRKSKYAIRLENEARLKKGEKSDPLINPMKIAWESFHSSDLIRFREFQKKCIPQEHINRTAPRSIDNLDKEEYEKIYLHINELRMDEDRIKAELRKEDLRIQYEDEVLANERRKKYHESFLVFSHRSQSDIEYLCLHLSELDAYALKCIDEEYAKIAKQYPFGLSAYKCQNTYGNDKEIIIHKIDEIQKLDVAQRKYNQLKKKYPKGLPALERYYTYDDGKNSADLSIYEIVEREDEICLFEKSADEASFYEKWIHSQEEYAAECRKLMPKILSDYGCYIYEIPFEILKVNGEKGSGPYKVWNLFNSGYSEVDGVDLSYFPTYKSNKENLPQFYRKQRYFIQRVYDDLLGFIGKLSEIYKKDENIKIVFAIDELLTKDVANYHFKYLMEQLNIRGIPYGFINPSPISVEDQVRYVVIDLISTVSRMKENCQTLINLKRNCRKDCLKKGRYDCYTDIVYISLLKGFEKEEIVNATKRKIKEKAKQEAERIKREEEEKKRIEEEKRKAEEAERLRKLEEERIRLEEYKRQQDISNLKSYVSSWPQPNRSTLHCFSLYYYYPTTCDWDASEREWDIRNLIWDFKANPNRPQSELEIQSRHKRSMNEILPLLRRVINKFFGSRASKLTLVCIPSSKKIVTERRYKDFSENLCSLTGMKNGYDYVYILNEGEAKHLGGVAQAQFSINSDYFKDKYVILFDDVITSGRSMENFKRLLEGSGAKVIAGLSIGKTRHEREFSQPIDNI</sequence>
<dbReference type="InterPro" id="IPR000836">
    <property type="entry name" value="PRTase_dom"/>
</dbReference>
<name>A0A5P3AUD8_PHOVU</name>
<feature type="region of interest" description="Disordered" evidence="1">
    <location>
        <begin position="601"/>
        <end position="620"/>
    </location>
</feature>
<dbReference type="Proteomes" id="UP000326091">
    <property type="component" value="Chromosome"/>
</dbReference>
<dbReference type="GO" id="GO:0016757">
    <property type="term" value="F:glycosyltransferase activity"/>
    <property type="evidence" value="ECO:0007669"/>
    <property type="project" value="UniProtKB-KW"/>
</dbReference>
<dbReference type="SUPFAM" id="SSF53271">
    <property type="entry name" value="PRTase-like"/>
    <property type="match status" value="1"/>
</dbReference>
<reference evidence="6 7" key="1">
    <citation type="journal article" date="2019" name="Nat. Med.">
        <title>A library of human gut bacterial isolates paired with longitudinal multiomics data enables mechanistic microbiome research.</title>
        <authorList>
            <person name="Poyet M."/>
            <person name="Groussin M."/>
            <person name="Gibbons S.M."/>
            <person name="Avila-Pacheco J."/>
            <person name="Jiang X."/>
            <person name="Kearney S.M."/>
            <person name="Perrotta A.R."/>
            <person name="Berdy B."/>
            <person name="Zhao S."/>
            <person name="Lieberman T.D."/>
            <person name="Swanson P.K."/>
            <person name="Smith M."/>
            <person name="Roesemann S."/>
            <person name="Alexander J.E."/>
            <person name="Rich S.A."/>
            <person name="Livny J."/>
            <person name="Vlamakis H."/>
            <person name="Clish C."/>
            <person name="Bullock K."/>
            <person name="Deik A."/>
            <person name="Scott J."/>
            <person name="Pierce K.A."/>
            <person name="Xavier R.J."/>
            <person name="Alm E.J."/>
        </authorList>
    </citation>
    <scope>NUCLEOTIDE SEQUENCE [LARGE SCALE GENOMIC DNA]</scope>
    <source>
        <strain evidence="3 6">BIOML-A140</strain>
        <strain evidence="2 7">BIOML-A141</strain>
    </source>
</reference>
<evidence type="ECO:0000313" key="3">
    <source>
        <dbReference type="EMBL" id="KAB6481868.1"/>
    </source>
</evidence>
<dbReference type="Proteomes" id="UP000468344">
    <property type="component" value="Unassembled WGS sequence"/>
</dbReference>
<dbReference type="Proteomes" id="UP000483142">
    <property type="component" value="Unassembled WGS sequence"/>
</dbReference>
<dbReference type="CDD" id="cd06223">
    <property type="entry name" value="PRTases_typeI"/>
    <property type="match status" value="1"/>
</dbReference>
<keyword evidence="2" id="KW-0808">Transferase</keyword>
<dbReference type="GeneID" id="92988604"/>
<evidence type="ECO:0000313" key="4">
    <source>
        <dbReference type="EMBL" id="QEW36468.1"/>
    </source>
</evidence>
<dbReference type="InterPro" id="IPR029057">
    <property type="entry name" value="PRTase-like"/>
</dbReference>
<dbReference type="EMBL" id="CP043529">
    <property type="protein sequence ID" value="QEW36468.1"/>
    <property type="molecule type" value="Genomic_DNA"/>
</dbReference>
<dbReference type="RefSeq" id="WP_004295679.1">
    <property type="nucleotide sequence ID" value="NZ_CAXTGH010000007.1"/>
</dbReference>
<dbReference type="AlphaFoldDB" id="A0A5P3AUD8"/>
<dbReference type="EMBL" id="WDBY01000001">
    <property type="protein sequence ID" value="KAB6481868.1"/>
    <property type="molecule type" value="Genomic_DNA"/>
</dbReference>
<evidence type="ECO:0000256" key="1">
    <source>
        <dbReference type="SAM" id="MobiDB-lite"/>
    </source>
</evidence>
<evidence type="ECO:0000313" key="6">
    <source>
        <dbReference type="Proteomes" id="UP000468344"/>
    </source>
</evidence>
<dbReference type="Gene3D" id="3.40.50.2020">
    <property type="match status" value="1"/>
</dbReference>
<gene>
    <name evidence="3" type="ORF">GAZ06_00470</name>
    <name evidence="2" type="ORF">GAZ09_00470</name>
    <name evidence="4" type="ORF">VIC01_02020</name>
</gene>
<accession>A0A5P3AUD8</accession>
<evidence type="ECO:0000313" key="7">
    <source>
        <dbReference type="Proteomes" id="UP000483142"/>
    </source>
</evidence>
<evidence type="ECO:0000313" key="5">
    <source>
        <dbReference type="Proteomes" id="UP000326091"/>
    </source>
</evidence>
<dbReference type="EMBL" id="WDBZ01000001">
    <property type="protein sequence ID" value="KAB6457349.1"/>
    <property type="molecule type" value="Genomic_DNA"/>
</dbReference>
<evidence type="ECO:0000313" key="2">
    <source>
        <dbReference type="EMBL" id="KAB6457349.1"/>
    </source>
</evidence>
<organism evidence="4 5">
    <name type="scientific">Phocaeicola vulgatus</name>
    <name type="common">Bacteroides vulgatus</name>
    <dbReference type="NCBI Taxonomy" id="821"/>
    <lineage>
        <taxon>Bacteria</taxon>
        <taxon>Pseudomonadati</taxon>
        <taxon>Bacteroidota</taxon>
        <taxon>Bacteroidia</taxon>
        <taxon>Bacteroidales</taxon>
        <taxon>Bacteroidaceae</taxon>
        <taxon>Phocaeicola</taxon>
    </lineage>
</organism>
<keyword evidence="2" id="KW-0328">Glycosyltransferase</keyword>
<protein>
    <submittedName>
        <fullName evidence="2">Phosphoribosyltransferase</fullName>
    </submittedName>
</protein>